<gene>
    <name evidence="1" type="ORF">STAFG_6615</name>
</gene>
<evidence type="ECO:0000313" key="2">
    <source>
        <dbReference type="Proteomes" id="UP000015001"/>
    </source>
</evidence>
<dbReference type="Proteomes" id="UP000015001">
    <property type="component" value="Unassembled WGS sequence"/>
</dbReference>
<accession>S4MAA6</accession>
<proteinExistence type="predicted"/>
<sequence length="43" mass="5031">MRAWAERGRTLPGRHDPEWMRLSAPWRGLDQFSVPLDPRDGGR</sequence>
<name>S4MAA6_9ACTN</name>
<dbReference type="PATRIC" id="fig|1283301.3.peg.6565"/>
<dbReference type="AlphaFoldDB" id="S4MAA6"/>
<comment type="caution">
    <text evidence="1">The sequence shown here is derived from an EMBL/GenBank/DDBJ whole genome shotgun (WGS) entry which is preliminary data.</text>
</comment>
<evidence type="ECO:0000313" key="1">
    <source>
        <dbReference type="EMBL" id="EPJ36328.1"/>
    </source>
</evidence>
<protein>
    <submittedName>
        <fullName evidence="1">Uncharacterized protein</fullName>
    </submittedName>
</protein>
<keyword evidence="2" id="KW-1185">Reference proteome</keyword>
<dbReference type="EMBL" id="AOPY01001569">
    <property type="protein sequence ID" value="EPJ36328.1"/>
    <property type="molecule type" value="Genomic_DNA"/>
</dbReference>
<organism evidence="1 2">
    <name type="scientific">Streptomyces afghaniensis 772</name>
    <dbReference type="NCBI Taxonomy" id="1283301"/>
    <lineage>
        <taxon>Bacteria</taxon>
        <taxon>Bacillati</taxon>
        <taxon>Actinomycetota</taxon>
        <taxon>Actinomycetes</taxon>
        <taxon>Kitasatosporales</taxon>
        <taxon>Streptomycetaceae</taxon>
        <taxon>Streptomyces</taxon>
    </lineage>
</organism>
<reference evidence="1 2" key="1">
    <citation type="submission" date="2013-02" db="EMBL/GenBank/DDBJ databases">
        <title>Draft Genome Sequence of Streptomyces afghaniensis, Which Produces Compounds of the Julimycin B-Complex.</title>
        <authorList>
            <person name="Gruening B.A."/>
            <person name="Praeg A."/>
            <person name="Erxleben A."/>
            <person name="Guenther S."/>
            <person name="Fiedler H.-P."/>
            <person name="Goodfellow M."/>
            <person name="Mueller M."/>
        </authorList>
    </citation>
    <scope>NUCLEOTIDE SEQUENCE [LARGE SCALE GENOMIC DNA]</scope>
    <source>
        <strain evidence="1 2">772</strain>
    </source>
</reference>
<dbReference type="HOGENOM" id="CLU_193076_0_0_11"/>